<feature type="domain" description="NTF2" evidence="5">
    <location>
        <begin position="219"/>
        <end position="336"/>
    </location>
</feature>
<sequence>MKLSPEDLEDDFIEYDRSTVIVDPDYFANTFVVQYYHKLRQTPDTAKEIGAKIQSLNLKTLEIETVTSQHSHNAGVIFVATGVMSKADEVRRKFAQTFFLAPIHAGFDCTNIVVPLVFEPETEFGDLSDKKESEMVKEINGYLNHIGQDDSMTVNSSDSSSSGAKEEKITYASIVMGPKAAAGGASYSRWTPETSKRILGSTNLSAEPTASHPTNAQDIAANFLKQYYHALCKTPELANQFYDEMSVLSWPNSDGKMTTVTTLKEIDVKIRTLNFTNSMPKIETVVVQNSHDSGIIVVVTGAINGTDDVRKEFSQTFFLAPGELPRYFVRNDIAVLTSTSVVPSGTLQVENTEESKMVKEIVNEQSKYIGQDGSMTVNNSDSSGATKEMGSYASIVKAPKPAASGVSNLRGTATKTGIRKLGSTNLSAEPMSSPLTSDIHSSNPRKVEGHSVYIRNLPLNTNVAEVTKDFRKFGPINDGSVQVKIHKDYGYCYGFVEFQSLDSMENAIKESPLKIGGHNVVVEKKKSTIRAGSGHTERFTSERGKFQNDGFRGRGYFGRGGNDSFKERGYLGQK</sequence>
<dbReference type="GO" id="GO:0003729">
    <property type="term" value="F:mRNA binding"/>
    <property type="evidence" value="ECO:0007669"/>
    <property type="project" value="TreeGrafter"/>
</dbReference>
<dbReference type="SMART" id="SM00360">
    <property type="entry name" value="RRM"/>
    <property type="match status" value="1"/>
</dbReference>
<dbReference type="InterPro" id="IPR000504">
    <property type="entry name" value="RRM_dom"/>
</dbReference>
<dbReference type="Pfam" id="PF02136">
    <property type="entry name" value="NTF2"/>
    <property type="match status" value="2"/>
</dbReference>
<dbReference type="InterPro" id="IPR002075">
    <property type="entry name" value="NTF2_dom"/>
</dbReference>
<organism evidence="6 7">
    <name type="scientific">Heracleum sosnowskyi</name>
    <dbReference type="NCBI Taxonomy" id="360622"/>
    <lineage>
        <taxon>Eukaryota</taxon>
        <taxon>Viridiplantae</taxon>
        <taxon>Streptophyta</taxon>
        <taxon>Embryophyta</taxon>
        <taxon>Tracheophyta</taxon>
        <taxon>Spermatophyta</taxon>
        <taxon>Magnoliopsida</taxon>
        <taxon>eudicotyledons</taxon>
        <taxon>Gunneridae</taxon>
        <taxon>Pentapetalae</taxon>
        <taxon>asterids</taxon>
        <taxon>campanulids</taxon>
        <taxon>Apiales</taxon>
        <taxon>Apiaceae</taxon>
        <taxon>Apioideae</taxon>
        <taxon>apioid superclade</taxon>
        <taxon>Tordylieae</taxon>
        <taxon>Tordyliinae</taxon>
        <taxon>Heracleum</taxon>
    </lineage>
</organism>
<keyword evidence="1 2" id="KW-0694">RNA-binding</keyword>
<evidence type="ECO:0000313" key="6">
    <source>
        <dbReference type="EMBL" id="KAK1369023.1"/>
    </source>
</evidence>
<dbReference type="CDD" id="cd00590">
    <property type="entry name" value="RRM_SF"/>
    <property type="match status" value="1"/>
</dbReference>
<feature type="domain" description="NTF2" evidence="5">
    <location>
        <begin position="1"/>
        <end position="102"/>
    </location>
</feature>
<dbReference type="InterPro" id="IPR035979">
    <property type="entry name" value="RBD_domain_sf"/>
</dbReference>
<reference evidence="6" key="2">
    <citation type="submission" date="2023-05" db="EMBL/GenBank/DDBJ databases">
        <authorList>
            <person name="Schelkunov M.I."/>
        </authorList>
    </citation>
    <scope>NUCLEOTIDE SEQUENCE</scope>
    <source>
        <strain evidence="6">Hsosn_3</strain>
        <tissue evidence="6">Leaf</tissue>
    </source>
</reference>
<dbReference type="GO" id="GO:0005829">
    <property type="term" value="C:cytosol"/>
    <property type="evidence" value="ECO:0007669"/>
    <property type="project" value="TreeGrafter"/>
</dbReference>
<dbReference type="Gene3D" id="3.30.70.330">
    <property type="match status" value="1"/>
</dbReference>
<evidence type="ECO:0000256" key="1">
    <source>
        <dbReference type="ARBA" id="ARBA00022884"/>
    </source>
</evidence>
<proteinExistence type="predicted"/>
<evidence type="ECO:0000259" key="5">
    <source>
        <dbReference type="PROSITE" id="PS50177"/>
    </source>
</evidence>
<dbReference type="PANTHER" id="PTHR10693">
    <property type="entry name" value="RAS GTPASE-ACTIVATING PROTEIN-BINDING PROTEIN"/>
    <property type="match status" value="1"/>
</dbReference>
<feature type="region of interest" description="Disordered" evidence="3">
    <location>
        <begin position="424"/>
        <end position="444"/>
    </location>
</feature>
<dbReference type="InterPro" id="IPR018222">
    <property type="entry name" value="Nuclear_transport_factor_2_euk"/>
</dbReference>
<dbReference type="PANTHER" id="PTHR10693:SF75">
    <property type="entry name" value="NUCLEAR TRANSPORT FACTOR 2"/>
    <property type="match status" value="1"/>
</dbReference>
<keyword evidence="7" id="KW-1185">Reference proteome</keyword>
<accession>A0AAD8HLJ0</accession>
<dbReference type="InterPro" id="IPR012677">
    <property type="entry name" value="Nucleotide-bd_a/b_plait_sf"/>
</dbReference>
<dbReference type="PROSITE" id="PS50102">
    <property type="entry name" value="RRM"/>
    <property type="match status" value="1"/>
</dbReference>
<name>A0AAD8HLJ0_9APIA</name>
<dbReference type="GO" id="GO:1990904">
    <property type="term" value="C:ribonucleoprotein complex"/>
    <property type="evidence" value="ECO:0007669"/>
    <property type="project" value="TreeGrafter"/>
</dbReference>
<feature type="domain" description="RRM" evidence="4">
    <location>
        <begin position="450"/>
        <end position="527"/>
    </location>
</feature>
<dbReference type="SUPFAM" id="SSF54427">
    <property type="entry name" value="NTF2-like"/>
    <property type="match status" value="2"/>
</dbReference>
<dbReference type="Proteomes" id="UP001237642">
    <property type="component" value="Unassembled WGS sequence"/>
</dbReference>
<dbReference type="Pfam" id="PF00076">
    <property type="entry name" value="RRM_1"/>
    <property type="match status" value="1"/>
</dbReference>
<protein>
    <submittedName>
        <fullName evidence="6">Uncharacterized protein</fullName>
    </submittedName>
</protein>
<dbReference type="EMBL" id="JAUIZM010000008">
    <property type="protein sequence ID" value="KAK1369023.1"/>
    <property type="molecule type" value="Genomic_DNA"/>
</dbReference>
<comment type="caution">
    <text evidence="6">The sequence shown here is derived from an EMBL/GenBank/DDBJ whole genome shotgun (WGS) entry which is preliminary data.</text>
</comment>
<evidence type="ECO:0000256" key="2">
    <source>
        <dbReference type="PROSITE-ProRule" id="PRU00176"/>
    </source>
</evidence>
<dbReference type="InterPro" id="IPR039539">
    <property type="entry name" value="Ras_GTPase_bind_prot"/>
</dbReference>
<dbReference type="SUPFAM" id="SSF54928">
    <property type="entry name" value="RNA-binding domain, RBD"/>
    <property type="match status" value="1"/>
</dbReference>
<dbReference type="Gene3D" id="3.10.450.50">
    <property type="match status" value="2"/>
</dbReference>
<evidence type="ECO:0000313" key="7">
    <source>
        <dbReference type="Proteomes" id="UP001237642"/>
    </source>
</evidence>
<dbReference type="PROSITE" id="PS50177">
    <property type="entry name" value="NTF2_DOMAIN"/>
    <property type="match status" value="2"/>
</dbReference>
<dbReference type="CDD" id="cd00780">
    <property type="entry name" value="NTF2"/>
    <property type="match status" value="1"/>
</dbReference>
<dbReference type="AlphaFoldDB" id="A0AAD8HLJ0"/>
<reference evidence="6" key="1">
    <citation type="submission" date="2023-02" db="EMBL/GenBank/DDBJ databases">
        <title>Genome of toxic invasive species Heracleum sosnowskyi carries increased number of genes despite the absence of recent whole-genome duplications.</title>
        <authorList>
            <person name="Schelkunov M."/>
            <person name="Shtratnikova V."/>
            <person name="Makarenko M."/>
            <person name="Klepikova A."/>
            <person name="Omelchenko D."/>
            <person name="Novikova G."/>
            <person name="Obukhova E."/>
            <person name="Bogdanov V."/>
            <person name="Penin A."/>
            <person name="Logacheva M."/>
        </authorList>
    </citation>
    <scope>NUCLEOTIDE SEQUENCE</scope>
    <source>
        <strain evidence="6">Hsosn_3</strain>
        <tissue evidence="6">Leaf</tissue>
    </source>
</reference>
<gene>
    <name evidence="6" type="ORF">POM88_035115</name>
</gene>
<dbReference type="InterPro" id="IPR032710">
    <property type="entry name" value="NTF2-like_dom_sf"/>
</dbReference>
<feature type="compositionally biased region" description="Polar residues" evidence="3">
    <location>
        <begin position="433"/>
        <end position="444"/>
    </location>
</feature>
<evidence type="ECO:0000259" key="4">
    <source>
        <dbReference type="PROSITE" id="PS50102"/>
    </source>
</evidence>
<evidence type="ECO:0000256" key="3">
    <source>
        <dbReference type="SAM" id="MobiDB-lite"/>
    </source>
</evidence>